<comment type="caution">
    <text evidence="1">The sequence shown here is derived from an EMBL/GenBank/DDBJ whole genome shotgun (WGS) entry which is preliminary data.</text>
</comment>
<dbReference type="Proteomes" id="UP000197666">
    <property type="component" value="Unassembled WGS sequence"/>
</dbReference>
<accession>A0A254UFK5</accession>
<reference evidence="2" key="1">
    <citation type="submission" date="2018-10" db="EMBL/GenBank/DDBJ databases">
        <title>FDA dAtabase for Regulatory Grade micrObial Sequences (FDA-ARGOS): Supporting development and validation of Infectious Disease Dx tests.</title>
        <authorList>
            <person name="Kerrigan L."/>
            <person name="Tallon L."/>
            <person name="Sadzewicz L."/>
            <person name="Sengamalay N."/>
            <person name="Ott S."/>
            <person name="Godinez A."/>
            <person name="Nagaraj S."/>
            <person name="Vavikolanu K."/>
            <person name="Nadendla S."/>
            <person name="George J."/>
            <person name="Sichtig H."/>
        </authorList>
    </citation>
    <scope>NUCLEOTIDE SEQUENCE [LARGE SCALE GENOMIC DNA]</scope>
    <source>
        <strain evidence="2">FDAARGOS_311</strain>
    </source>
</reference>
<evidence type="ECO:0000313" key="2">
    <source>
        <dbReference type="Proteomes" id="UP000197666"/>
    </source>
</evidence>
<sequence length="340" mass="37927">MSCIPFLESPLVPSARHSINLLRLLVISVLFATALGYRLTEYTGERCTRAEAGVHRLAGPSACSKLSNINAKSILVKIDNIYDEHYSVVVYENDNCTGSILGVINNMNGCMNLHRLNNVVGRSVKVISGTVESEVLENGGFETNHLYNIPAQDANHIMVPVAHAFFRTVDISHHADNGTYDDESFDMFETTELDHVLCLQSSVAMPLAESVSSTSIHLERADLLERILGGLEGLEAAAKSFAMQVSEKMRVIYTSSAYLAEELEDKFKSATERASSRGDSDFSNSQKKMGRLVRRLMDSAQSQGLINAQWQLKDKCDRTWEVTLKMREHNEDEGRSFWNR</sequence>
<dbReference type="VEuPathDB" id="FungiDB:ASPNIDRAFT2_1167788"/>
<organism evidence="1 2">
    <name type="scientific">Aspergillus niger</name>
    <dbReference type="NCBI Taxonomy" id="5061"/>
    <lineage>
        <taxon>Eukaryota</taxon>
        <taxon>Fungi</taxon>
        <taxon>Dikarya</taxon>
        <taxon>Ascomycota</taxon>
        <taxon>Pezizomycotina</taxon>
        <taxon>Eurotiomycetes</taxon>
        <taxon>Eurotiomycetidae</taxon>
        <taxon>Eurotiales</taxon>
        <taxon>Aspergillaceae</taxon>
        <taxon>Aspergillus</taxon>
        <taxon>Aspergillus subgen. Circumdati</taxon>
    </lineage>
</organism>
<dbReference type="EMBL" id="NKJJ02000002">
    <property type="protein sequence ID" value="TPR04740.1"/>
    <property type="molecule type" value="Genomic_DNA"/>
</dbReference>
<evidence type="ECO:0000313" key="1">
    <source>
        <dbReference type="EMBL" id="TPR04740.1"/>
    </source>
</evidence>
<name>A0A254UFK5_ASPNG</name>
<dbReference type="VEuPathDB" id="FungiDB:An11g06480"/>
<proteinExistence type="predicted"/>
<protein>
    <submittedName>
        <fullName evidence="1">Uncharacterized protein</fullName>
    </submittedName>
</protein>
<dbReference type="AlphaFoldDB" id="A0A254UFK5"/>
<dbReference type="VEuPathDB" id="FungiDB:M747DRAFT_269357"/>
<dbReference type="VEuPathDB" id="FungiDB:ATCC64974_92050"/>
<dbReference type="eggNOG" id="ENOG502RPH7">
    <property type="taxonomic scope" value="Eukaryota"/>
</dbReference>
<gene>
    <name evidence="1" type="ORF">CAN33_0031245</name>
</gene>